<reference evidence="13" key="1">
    <citation type="submission" date="2025-08" db="UniProtKB">
        <authorList>
            <consortium name="RefSeq"/>
        </authorList>
    </citation>
    <scope>IDENTIFICATION</scope>
    <source>
        <tissue evidence="13">Testes</tissue>
    </source>
</reference>
<comment type="similarity">
    <text evidence="3 10">Belongs to the glycosyltransferase 22 family.</text>
</comment>
<keyword evidence="12" id="KW-1185">Reference proteome</keyword>
<sequence>MAAVGLRTRSHGSKSKRSIVRESERSTSRTIDTSQLQCWTPKAQTAFKIIISARFSAALLSNISDCDETFNYWEPVTYLPSSFSMYMTLLSMGAWYLDNIPLAILSTASSAIIGWPFAGALGIPIAIDLVLRRKEIVQFVKWCVLALLVVLIPVVMTDSHFYGKLVIAPLNIVLYNVFSEHGPDLYGEFQSIKFNFCVYFILQEERFLFPIYPFFCLCGAVTLSSVQKIYHLVFFGQKPKHYTTSSNWMAIIVGVVFAILSLSRSVALFHGYHAPLDVYPELTKISEDPVIHALPVDANVNVCVGKEWYRYTSSFFLPNDRWHLHFIQSDFRGQLPKMYSSHQDATRIIPTHMNDMNLEETSRYLDIKKCHYLIDLDTPEETQREPRYSQMKHDWSVVASVNYLDASRSHRFYRAFYVPFLSIPHNTYISYNILKNRKPKIVGRSKKEFLEDPDDEQW</sequence>
<name>A0ABM0MTS9_SACKO</name>
<evidence type="ECO:0000256" key="1">
    <source>
        <dbReference type="ARBA" id="ARBA00004477"/>
    </source>
</evidence>
<feature type="transmembrane region" description="Helical" evidence="10">
    <location>
        <begin position="247"/>
        <end position="272"/>
    </location>
</feature>
<dbReference type="Proteomes" id="UP000694865">
    <property type="component" value="Unplaced"/>
</dbReference>
<protein>
    <recommendedName>
        <fullName evidence="10">Mannosyltransferase</fullName>
        <ecNumber evidence="10">2.4.1.-</ecNumber>
    </recommendedName>
</protein>
<evidence type="ECO:0000256" key="2">
    <source>
        <dbReference type="ARBA" id="ARBA00004922"/>
    </source>
</evidence>
<organism evidence="12 13">
    <name type="scientific">Saccoglossus kowalevskii</name>
    <name type="common">Acorn worm</name>
    <dbReference type="NCBI Taxonomy" id="10224"/>
    <lineage>
        <taxon>Eukaryota</taxon>
        <taxon>Metazoa</taxon>
        <taxon>Hemichordata</taxon>
        <taxon>Enteropneusta</taxon>
        <taxon>Harrimaniidae</taxon>
        <taxon>Saccoglossus</taxon>
    </lineage>
</organism>
<evidence type="ECO:0000256" key="9">
    <source>
        <dbReference type="ARBA" id="ARBA00023136"/>
    </source>
</evidence>
<evidence type="ECO:0000313" key="12">
    <source>
        <dbReference type="Proteomes" id="UP000694865"/>
    </source>
</evidence>
<gene>
    <name evidence="13" type="primary">LOC100376897</name>
</gene>
<accession>A0ABM0MTS9</accession>
<evidence type="ECO:0000256" key="11">
    <source>
        <dbReference type="SAM" id="MobiDB-lite"/>
    </source>
</evidence>
<evidence type="ECO:0000256" key="5">
    <source>
        <dbReference type="ARBA" id="ARBA00022679"/>
    </source>
</evidence>
<keyword evidence="5" id="KW-0808">Transferase</keyword>
<keyword evidence="6 10" id="KW-0812">Transmembrane</keyword>
<feature type="transmembrane region" description="Helical" evidence="10">
    <location>
        <begin position="207"/>
        <end position="226"/>
    </location>
</feature>
<feature type="region of interest" description="Disordered" evidence="11">
    <location>
        <begin position="1"/>
        <end position="28"/>
    </location>
</feature>
<keyword evidence="9 10" id="KW-0472">Membrane</keyword>
<dbReference type="EC" id="2.4.1.-" evidence="10"/>
<dbReference type="Pfam" id="PF03901">
    <property type="entry name" value="Glyco_transf_22"/>
    <property type="match status" value="2"/>
</dbReference>
<dbReference type="PANTHER" id="PTHR22760">
    <property type="entry name" value="GLYCOSYLTRANSFERASE"/>
    <property type="match status" value="1"/>
</dbReference>
<feature type="transmembrane region" description="Helical" evidence="10">
    <location>
        <begin position="78"/>
        <end position="97"/>
    </location>
</feature>
<dbReference type="GeneID" id="100376897"/>
<proteinExistence type="inferred from homology"/>
<evidence type="ECO:0000256" key="6">
    <source>
        <dbReference type="ARBA" id="ARBA00022692"/>
    </source>
</evidence>
<dbReference type="PANTHER" id="PTHR22760:SF2">
    <property type="entry name" value="ALPHA-1,2-MANNOSYLTRANSFERASE ALG9"/>
    <property type="match status" value="1"/>
</dbReference>
<evidence type="ECO:0000256" key="7">
    <source>
        <dbReference type="ARBA" id="ARBA00022824"/>
    </source>
</evidence>
<evidence type="ECO:0000313" key="13">
    <source>
        <dbReference type="RefSeq" id="XP_006823420.1"/>
    </source>
</evidence>
<dbReference type="InterPro" id="IPR005599">
    <property type="entry name" value="GPI_mannosylTrfase"/>
</dbReference>
<comment type="pathway">
    <text evidence="2">Protein modification; protein glycosylation.</text>
</comment>
<comment type="subcellular location">
    <subcellularLocation>
        <location evidence="1 10">Endoplasmic reticulum membrane</location>
        <topology evidence="1 10">Multi-pass membrane protein</topology>
    </subcellularLocation>
</comment>
<keyword evidence="8 10" id="KW-1133">Transmembrane helix</keyword>
<dbReference type="RefSeq" id="XP_006823420.1">
    <property type="nucleotide sequence ID" value="XM_006823357.1"/>
</dbReference>
<feature type="transmembrane region" description="Helical" evidence="10">
    <location>
        <begin position="103"/>
        <end position="127"/>
    </location>
</feature>
<evidence type="ECO:0000256" key="8">
    <source>
        <dbReference type="ARBA" id="ARBA00022989"/>
    </source>
</evidence>
<evidence type="ECO:0000256" key="3">
    <source>
        <dbReference type="ARBA" id="ARBA00007063"/>
    </source>
</evidence>
<keyword evidence="7 10" id="KW-0256">Endoplasmic reticulum</keyword>
<evidence type="ECO:0000256" key="4">
    <source>
        <dbReference type="ARBA" id="ARBA00022676"/>
    </source>
</evidence>
<feature type="compositionally biased region" description="Basic residues" evidence="11">
    <location>
        <begin position="8"/>
        <end position="18"/>
    </location>
</feature>
<feature type="transmembrane region" description="Helical" evidence="10">
    <location>
        <begin position="139"/>
        <end position="156"/>
    </location>
</feature>
<evidence type="ECO:0000256" key="10">
    <source>
        <dbReference type="RuleBase" id="RU363075"/>
    </source>
</evidence>
<keyword evidence="4 10" id="KW-0328">Glycosyltransferase</keyword>